<feature type="compositionally biased region" description="Pro residues" evidence="1">
    <location>
        <begin position="184"/>
        <end position="194"/>
    </location>
</feature>
<comment type="caution">
    <text evidence="2">The sequence shown here is derived from an EMBL/GenBank/DDBJ whole genome shotgun (WGS) entry which is preliminary data.</text>
</comment>
<feature type="compositionally biased region" description="Polar residues" evidence="1">
    <location>
        <begin position="25"/>
        <end position="46"/>
    </location>
</feature>
<gene>
    <name evidence="2" type="ORF">H109_02539</name>
</gene>
<organism evidence="2 3">
    <name type="scientific">Trichophyton interdigitale (strain MR816)</name>
    <dbReference type="NCBI Taxonomy" id="1215338"/>
    <lineage>
        <taxon>Eukaryota</taxon>
        <taxon>Fungi</taxon>
        <taxon>Dikarya</taxon>
        <taxon>Ascomycota</taxon>
        <taxon>Pezizomycotina</taxon>
        <taxon>Eurotiomycetes</taxon>
        <taxon>Eurotiomycetidae</taxon>
        <taxon>Onygenales</taxon>
        <taxon>Arthrodermataceae</taxon>
        <taxon>Trichophyton</taxon>
    </lineage>
</organism>
<evidence type="ECO:0000313" key="2">
    <source>
        <dbReference type="EMBL" id="KDB25632.1"/>
    </source>
</evidence>
<feature type="compositionally biased region" description="Polar residues" evidence="1">
    <location>
        <begin position="156"/>
        <end position="173"/>
    </location>
</feature>
<dbReference type="EMBL" id="AOKY01000190">
    <property type="protein sequence ID" value="KDB25632.1"/>
    <property type="molecule type" value="Genomic_DNA"/>
</dbReference>
<dbReference type="STRING" id="1215338.A0A059JDU6"/>
<feature type="compositionally biased region" description="Basic and acidic residues" evidence="1">
    <location>
        <begin position="85"/>
        <end position="105"/>
    </location>
</feature>
<feature type="compositionally biased region" description="Low complexity" evidence="1">
    <location>
        <begin position="174"/>
        <end position="183"/>
    </location>
</feature>
<evidence type="ECO:0000313" key="3">
    <source>
        <dbReference type="Proteomes" id="UP000024533"/>
    </source>
</evidence>
<accession>A0A059JDU6</accession>
<protein>
    <submittedName>
        <fullName evidence="2">Uncharacterized protein</fullName>
    </submittedName>
</protein>
<dbReference type="AlphaFoldDB" id="A0A059JDU6"/>
<dbReference type="Proteomes" id="UP000024533">
    <property type="component" value="Unassembled WGS sequence"/>
</dbReference>
<sequence>MAAFFASLCSCFPSHSRKEEKELDYSSQPHLDNQSSHPSHPSSYNRYQPFVDENDPYHSSQPLPRYTARPISIQEKTLAISGHRSLCERDHPRDEKSQNIYDRRSPSNNADNADNAAEDDSSDASSQISFPTSIGNTSTATGETPPPPYSSYCSSRAHSQRSMSISIPTNYTGTTETDSSSIIPPSPIATPPPVFCRDSTGTSQRSYDGAGKRDDSTLPDYEWS</sequence>
<proteinExistence type="predicted"/>
<feature type="region of interest" description="Disordered" evidence="1">
    <location>
        <begin position="19"/>
        <end position="224"/>
    </location>
</feature>
<dbReference type="OMA" id="SLCERDH"/>
<name>A0A059JDU6_TRIIM</name>
<feature type="compositionally biased region" description="Polar residues" evidence="1">
    <location>
        <begin position="127"/>
        <end position="142"/>
    </location>
</feature>
<dbReference type="HOGENOM" id="CLU_108585_0_0_1"/>
<keyword evidence="3" id="KW-1185">Reference proteome</keyword>
<reference evidence="2 3" key="1">
    <citation type="submission" date="2014-02" db="EMBL/GenBank/DDBJ databases">
        <title>The Genome Sequence of Trichophyton interdigitale MR816.</title>
        <authorList>
            <consortium name="The Broad Institute Genomics Platform"/>
            <person name="Cuomo C.A."/>
            <person name="White T.C."/>
            <person name="Graser Y."/>
            <person name="Martinez-Rossi N."/>
            <person name="Heitman J."/>
            <person name="Young S.K."/>
            <person name="Zeng Q."/>
            <person name="Gargeya S."/>
            <person name="Abouelleil A."/>
            <person name="Alvarado L."/>
            <person name="Chapman S.B."/>
            <person name="Gainer-Dewar J."/>
            <person name="Goldberg J."/>
            <person name="Griggs A."/>
            <person name="Gujja S."/>
            <person name="Hansen M."/>
            <person name="Howarth C."/>
            <person name="Imamovic A."/>
            <person name="Larimer J."/>
            <person name="Martinez D."/>
            <person name="Murphy C."/>
            <person name="Pearson M.D."/>
            <person name="Persinoti G."/>
            <person name="Poon T."/>
            <person name="Priest M."/>
            <person name="Roberts A.D."/>
            <person name="Saif S."/>
            <person name="Shea T.D."/>
            <person name="Sykes S.N."/>
            <person name="Wortman J."/>
            <person name="Nusbaum C."/>
            <person name="Birren B."/>
        </authorList>
    </citation>
    <scope>NUCLEOTIDE SEQUENCE [LARGE SCALE GENOMIC DNA]</scope>
    <source>
        <strain evidence="2 3">MR816</strain>
    </source>
</reference>
<dbReference type="OrthoDB" id="4186510at2759"/>
<evidence type="ECO:0000256" key="1">
    <source>
        <dbReference type="SAM" id="MobiDB-lite"/>
    </source>
</evidence>